<dbReference type="InterPro" id="IPR011009">
    <property type="entry name" value="Kinase-like_dom_sf"/>
</dbReference>
<keyword evidence="8" id="KW-1185">Reference proteome</keyword>
<evidence type="ECO:0000259" key="6">
    <source>
        <dbReference type="PROSITE" id="PS50011"/>
    </source>
</evidence>
<dbReference type="InterPro" id="IPR050494">
    <property type="entry name" value="Ser_Thr_dual-spec_kinase"/>
</dbReference>
<evidence type="ECO:0000313" key="7">
    <source>
        <dbReference type="EMBL" id="PGH16446.1"/>
    </source>
</evidence>
<organism evidence="7 8">
    <name type="scientific">Helicocarpus griseus UAMH5409</name>
    <dbReference type="NCBI Taxonomy" id="1447875"/>
    <lineage>
        <taxon>Eukaryota</taxon>
        <taxon>Fungi</taxon>
        <taxon>Dikarya</taxon>
        <taxon>Ascomycota</taxon>
        <taxon>Pezizomycotina</taxon>
        <taxon>Eurotiomycetes</taxon>
        <taxon>Eurotiomycetidae</taxon>
        <taxon>Onygenales</taxon>
        <taxon>Ajellomycetaceae</taxon>
        <taxon>Helicocarpus</taxon>
    </lineage>
</organism>
<keyword evidence="1" id="KW-0723">Serine/threonine-protein kinase</keyword>
<evidence type="ECO:0000256" key="1">
    <source>
        <dbReference type="ARBA" id="ARBA00022527"/>
    </source>
</evidence>
<dbReference type="Pfam" id="PF00069">
    <property type="entry name" value="Pkinase"/>
    <property type="match status" value="1"/>
</dbReference>
<dbReference type="PANTHER" id="PTHR24058:SF130">
    <property type="entry name" value="SERINE_THREONINE PROTEIN KINASES-RELATED"/>
    <property type="match status" value="1"/>
</dbReference>
<evidence type="ECO:0000256" key="2">
    <source>
        <dbReference type="ARBA" id="ARBA00022679"/>
    </source>
</evidence>
<reference evidence="7 8" key="1">
    <citation type="submission" date="2017-10" db="EMBL/GenBank/DDBJ databases">
        <title>Comparative genomics in systemic dimorphic fungi from Ajellomycetaceae.</title>
        <authorList>
            <person name="Munoz J.F."/>
            <person name="Mcewen J.G."/>
            <person name="Clay O.K."/>
            <person name="Cuomo C.A."/>
        </authorList>
    </citation>
    <scope>NUCLEOTIDE SEQUENCE [LARGE SCALE GENOMIC DNA]</scope>
    <source>
        <strain evidence="7 8">UAMH5409</strain>
    </source>
</reference>
<keyword evidence="4 7" id="KW-0418">Kinase</keyword>
<protein>
    <submittedName>
        <fullName evidence="7">CMGC protein kinase</fullName>
    </submittedName>
</protein>
<dbReference type="OrthoDB" id="4175681at2759"/>
<dbReference type="PANTHER" id="PTHR24058">
    <property type="entry name" value="DUAL SPECIFICITY PROTEIN KINASE"/>
    <property type="match status" value="1"/>
</dbReference>
<feature type="domain" description="Protein kinase" evidence="6">
    <location>
        <begin position="1"/>
        <end position="326"/>
    </location>
</feature>
<dbReference type="SMART" id="SM00220">
    <property type="entry name" value="S_TKc"/>
    <property type="match status" value="1"/>
</dbReference>
<evidence type="ECO:0000313" key="8">
    <source>
        <dbReference type="Proteomes" id="UP000223968"/>
    </source>
</evidence>
<dbReference type="AlphaFoldDB" id="A0A2B7Y4M6"/>
<evidence type="ECO:0000256" key="5">
    <source>
        <dbReference type="ARBA" id="ARBA00022840"/>
    </source>
</evidence>
<comment type="caution">
    <text evidence="7">The sequence shown here is derived from an EMBL/GenBank/DDBJ whole genome shotgun (WGS) entry which is preliminary data.</text>
</comment>
<dbReference type="SUPFAM" id="SSF56112">
    <property type="entry name" value="Protein kinase-like (PK-like)"/>
    <property type="match status" value="1"/>
</dbReference>
<accession>A0A2B7Y4M6</accession>
<dbReference type="EMBL" id="PDNB01000017">
    <property type="protein sequence ID" value="PGH16446.1"/>
    <property type="molecule type" value="Genomic_DNA"/>
</dbReference>
<sequence>MARNIHDLLLRDQEVRIIGKKDIYPVCGYLRYLTKIVFLAYRTGALFPSIIKTEKHPVLYQRKINNYDFDCIKKNPYIRSLREVISNDTDRCMVLEWMGQDLKQVKKLEYKPRLLFLKIVARSVLKALTAFADMDGQGPGVHTGKNQDVDLKNILTHDPWGNNPVIKLADLGGLIPAGEMREQHLQSLSIRASEIWKGHALSPACDIWSLGVSLAHFISPKPLFGHVDLEFPVTVMSPEMSQAASSIAKIMQLIGPLARDEDPKYSEEFDAAEALVEVGAIPLSSLGDELMKCEVDRDCVDFIAYLLALDPEKRPTVEQALAHPWLNDTKVIQLMDFTFDIAQRPIEESTGG</sequence>
<gene>
    <name evidence="7" type="ORF">AJ79_01777</name>
</gene>
<keyword evidence="5" id="KW-0067">ATP-binding</keyword>
<dbReference type="Gene3D" id="1.10.510.10">
    <property type="entry name" value="Transferase(Phosphotransferase) domain 1"/>
    <property type="match status" value="1"/>
</dbReference>
<evidence type="ECO:0000256" key="3">
    <source>
        <dbReference type="ARBA" id="ARBA00022741"/>
    </source>
</evidence>
<dbReference type="Proteomes" id="UP000223968">
    <property type="component" value="Unassembled WGS sequence"/>
</dbReference>
<keyword evidence="2" id="KW-0808">Transferase</keyword>
<name>A0A2B7Y4M6_9EURO</name>
<proteinExistence type="predicted"/>
<keyword evidence="3" id="KW-0547">Nucleotide-binding</keyword>
<dbReference type="STRING" id="1447875.A0A2B7Y4M6"/>
<dbReference type="InterPro" id="IPR000719">
    <property type="entry name" value="Prot_kinase_dom"/>
</dbReference>
<dbReference type="GO" id="GO:0004674">
    <property type="term" value="F:protein serine/threonine kinase activity"/>
    <property type="evidence" value="ECO:0007669"/>
    <property type="project" value="UniProtKB-KW"/>
</dbReference>
<dbReference type="GO" id="GO:0005524">
    <property type="term" value="F:ATP binding"/>
    <property type="evidence" value="ECO:0007669"/>
    <property type="project" value="UniProtKB-KW"/>
</dbReference>
<evidence type="ECO:0000256" key="4">
    <source>
        <dbReference type="ARBA" id="ARBA00022777"/>
    </source>
</evidence>
<dbReference type="PROSITE" id="PS50011">
    <property type="entry name" value="PROTEIN_KINASE_DOM"/>
    <property type="match status" value="1"/>
</dbReference>